<organism evidence="9 10">
    <name type="scientific">Acrobeloides nanus</name>
    <dbReference type="NCBI Taxonomy" id="290746"/>
    <lineage>
        <taxon>Eukaryota</taxon>
        <taxon>Metazoa</taxon>
        <taxon>Ecdysozoa</taxon>
        <taxon>Nematoda</taxon>
        <taxon>Chromadorea</taxon>
        <taxon>Rhabditida</taxon>
        <taxon>Tylenchina</taxon>
        <taxon>Cephalobomorpha</taxon>
        <taxon>Cephaloboidea</taxon>
        <taxon>Cephalobidae</taxon>
        <taxon>Acrobeloides</taxon>
    </lineage>
</organism>
<feature type="transmembrane region" description="Helical" evidence="7">
    <location>
        <begin position="279"/>
        <end position="301"/>
    </location>
</feature>
<evidence type="ECO:0000313" key="10">
    <source>
        <dbReference type="WBParaSite" id="ACRNAN_Path_696.g2609.t1"/>
    </source>
</evidence>
<keyword evidence="3 7" id="KW-0812">Transmembrane</keyword>
<feature type="transmembrane region" description="Helical" evidence="7">
    <location>
        <begin position="594"/>
        <end position="613"/>
    </location>
</feature>
<dbReference type="GO" id="GO:0030659">
    <property type="term" value="C:cytoplasmic vesicle membrane"/>
    <property type="evidence" value="ECO:0007669"/>
    <property type="project" value="TreeGrafter"/>
</dbReference>
<feature type="domain" description="SSD" evidence="8">
    <location>
        <begin position="169"/>
        <end position="333"/>
    </location>
</feature>
<dbReference type="PANTHER" id="PTHR10796">
    <property type="entry name" value="PATCHED-RELATED"/>
    <property type="match status" value="1"/>
</dbReference>
<dbReference type="Gene3D" id="1.20.1640.10">
    <property type="entry name" value="Multidrug efflux transporter AcrB transmembrane domain"/>
    <property type="match status" value="1"/>
</dbReference>
<evidence type="ECO:0000256" key="6">
    <source>
        <dbReference type="ARBA" id="ARBA00023180"/>
    </source>
</evidence>
<dbReference type="Pfam" id="PF02460">
    <property type="entry name" value="Patched"/>
    <property type="match status" value="1"/>
</dbReference>
<evidence type="ECO:0000256" key="7">
    <source>
        <dbReference type="SAM" id="Phobius"/>
    </source>
</evidence>
<keyword evidence="5 7" id="KW-0472">Membrane</keyword>
<name>A0A914CA19_9BILA</name>
<accession>A0A914CA19</accession>
<dbReference type="AlphaFoldDB" id="A0A914CA19"/>
<evidence type="ECO:0000313" key="9">
    <source>
        <dbReference type="Proteomes" id="UP000887540"/>
    </source>
</evidence>
<feature type="transmembrane region" description="Helical" evidence="7">
    <location>
        <begin position="202"/>
        <end position="224"/>
    </location>
</feature>
<keyword evidence="6" id="KW-0325">Glycoprotein</keyword>
<evidence type="ECO:0000256" key="4">
    <source>
        <dbReference type="ARBA" id="ARBA00022989"/>
    </source>
</evidence>
<feature type="transmembrane region" description="Helical" evidence="7">
    <location>
        <begin position="691"/>
        <end position="709"/>
    </location>
</feature>
<feature type="transmembrane region" description="Helical" evidence="7">
    <location>
        <begin position="166"/>
        <end position="190"/>
    </location>
</feature>
<feature type="transmembrane region" description="Helical" evidence="7">
    <location>
        <begin position="307"/>
        <end position="333"/>
    </location>
</feature>
<dbReference type="InterPro" id="IPR051697">
    <property type="entry name" value="Patched_domain-protein"/>
</dbReference>
<evidence type="ECO:0000256" key="2">
    <source>
        <dbReference type="ARBA" id="ARBA00005585"/>
    </source>
</evidence>
<keyword evidence="4 7" id="KW-1133">Transmembrane helix</keyword>
<sequence>MLNEPEFDELNNFQEHFTQATLHYNSSLGKIYVFTWKDLCKPFCDINAMLTKAMPYIGFATKGYPNFNIDIPFFFSAKMNLGKNLFQREMDEKTGELKAVKLMAFYYTTFLDSEEKSKKVEVFENNIVELARIHNANDSNRVEIIPHGTYMVKKEIVDGSKTAMQYIAGGLLILAPLAFVLIIIFMNLIYKQMSAGMLSLTVVGIFPPILALINAVGLICLVGFEANLLFMTSPLVAFIFAINYDGIFQIVGTWNRISENALKRQATRKERMSEVFEKVGAPYITATVSLILAFSISAFFVVFNYKIYFVAIALAVFFNQIFQLLFFCSILSLTCGCVEIMEKGYEPPNQPQQSSCGKKFRKCVSKSIIGPYAKFLQSDKARLLAVFILFIVYLWPVTVNIRKIPNRMDYKKFLPNGTKLNRGFDLVENHLWNDYLQEVFIIKKAPDFTNENEYKNFRNLISEIEAINGTVGKESNMMWLYDYYTSELGHTYDKYNGTGAMDMSKFPEFIEGFPYSAWKSGVNYKINNETTPPQTTIQSMVFMVAFKGTNSLAAKFKTINTCRDVVKNFPQFDVAVFDTDSGTVDIMAAVPCTIFAFLLTLGISTTLVVLFIGWNFVATLVTAGFSATFIAGLLGIGYYLGLEYDVILASTICISAAFGLYLIVQVVIEFMCFYDELQRLPLTIERSGSHIVKTILLVLLMTVPVFFAPVELYSVASIILALAGGLTLLHAFFFIPTTLGGFPDTFVGSTFCYDSD</sequence>
<feature type="transmembrane region" description="Helical" evidence="7">
    <location>
        <begin position="383"/>
        <end position="401"/>
    </location>
</feature>
<dbReference type="WBParaSite" id="ACRNAN_Path_696.g2609.t1">
    <property type="protein sequence ID" value="ACRNAN_Path_696.g2609.t1"/>
    <property type="gene ID" value="ACRNAN_Path_696.g2609"/>
</dbReference>
<feature type="transmembrane region" description="Helical" evidence="7">
    <location>
        <begin position="715"/>
        <end position="735"/>
    </location>
</feature>
<dbReference type="PROSITE" id="PS50156">
    <property type="entry name" value="SSD"/>
    <property type="match status" value="1"/>
</dbReference>
<dbReference type="PANTHER" id="PTHR10796:SF189">
    <property type="entry name" value="SSD DOMAIN-CONTAINING PROTEIN"/>
    <property type="match status" value="1"/>
</dbReference>
<evidence type="ECO:0000256" key="5">
    <source>
        <dbReference type="ARBA" id="ARBA00023136"/>
    </source>
</evidence>
<keyword evidence="9" id="KW-1185">Reference proteome</keyword>
<feature type="transmembrane region" description="Helical" evidence="7">
    <location>
        <begin position="236"/>
        <end position="258"/>
    </location>
</feature>
<reference evidence="10" key="1">
    <citation type="submission" date="2022-11" db="UniProtKB">
        <authorList>
            <consortium name="WormBaseParasite"/>
        </authorList>
    </citation>
    <scope>IDENTIFICATION</scope>
</reference>
<proteinExistence type="inferred from homology"/>
<feature type="transmembrane region" description="Helical" evidence="7">
    <location>
        <begin position="646"/>
        <end position="670"/>
    </location>
</feature>
<dbReference type="InterPro" id="IPR000731">
    <property type="entry name" value="SSD"/>
</dbReference>
<evidence type="ECO:0000256" key="3">
    <source>
        <dbReference type="ARBA" id="ARBA00022692"/>
    </source>
</evidence>
<evidence type="ECO:0000259" key="8">
    <source>
        <dbReference type="PROSITE" id="PS50156"/>
    </source>
</evidence>
<protein>
    <submittedName>
        <fullName evidence="10">SSD domain-containing protein</fullName>
    </submittedName>
</protein>
<dbReference type="Proteomes" id="UP000887540">
    <property type="component" value="Unplaced"/>
</dbReference>
<comment type="subcellular location">
    <subcellularLocation>
        <location evidence="1">Membrane</location>
        <topology evidence="1">Multi-pass membrane protein</topology>
    </subcellularLocation>
</comment>
<evidence type="ECO:0000256" key="1">
    <source>
        <dbReference type="ARBA" id="ARBA00004141"/>
    </source>
</evidence>
<dbReference type="SUPFAM" id="SSF82866">
    <property type="entry name" value="Multidrug efflux transporter AcrB transmembrane domain"/>
    <property type="match status" value="1"/>
</dbReference>
<dbReference type="GO" id="GO:0005886">
    <property type="term" value="C:plasma membrane"/>
    <property type="evidence" value="ECO:0007669"/>
    <property type="project" value="TreeGrafter"/>
</dbReference>
<comment type="similarity">
    <text evidence="2">Belongs to the patched family.</text>
</comment>
<dbReference type="GO" id="GO:0018996">
    <property type="term" value="P:molting cycle, collagen and cuticulin-based cuticle"/>
    <property type="evidence" value="ECO:0007669"/>
    <property type="project" value="TreeGrafter"/>
</dbReference>
<dbReference type="GO" id="GO:0006897">
    <property type="term" value="P:endocytosis"/>
    <property type="evidence" value="ECO:0007669"/>
    <property type="project" value="TreeGrafter"/>
</dbReference>
<feature type="transmembrane region" description="Helical" evidence="7">
    <location>
        <begin position="620"/>
        <end position="640"/>
    </location>
</feature>
<dbReference type="InterPro" id="IPR003392">
    <property type="entry name" value="PTHD_SSD"/>
</dbReference>